<dbReference type="Gene3D" id="3.40.190.150">
    <property type="entry name" value="Bordetella uptake gene, domain 1"/>
    <property type="match status" value="1"/>
</dbReference>
<feature type="signal peptide" evidence="2">
    <location>
        <begin position="1"/>
        <end position="46"/>
    </location>
</feature>
<gene>
    <name evidence="3" type="ORF">N5C72_23150</name>
</gene>
<proteinExistence type="inferred from homology"/>
<evidence type="ECO:0000313" key="3">
    <source>
        <dbReference type="EMBL" id="MDH1180988.1"/>
    </source>
</evidence>
<dbReference type="AlphaFoldDB" id="A0ABD4YZN3"/>
<organism evidence="3 4">
    <name type="scientific">Achromobacter mucicolens</name>
    <dbReference type="NCBI Taxonomy" id="1389922"/>
    <lineage>
        <taxon>Bacteria</taxon>
        <taxon>Pseudomonadati</taxon>
        <taxon>Pseudomonadota</taxon>
        <taxon>Betaproteobacteria</taxon>
        <taxon>Burkholderiales</taxon>
        <taxon>Alcaligenaceae</taxon>
        <taxon>Achromobacter</taxon>
    </lineage>
</organism>
<dbReference type="InterPro" id="IPR005064">
    <property type="entry name" value="BUG"/>
</dbReference>
<evidence type="ECO:0000256" key="2">
    <source>
        <dbReference type="SAM" id="SignalP"/>
    </source>
</evidence>
<dbReference type="PANTHER" id="PTHR42928">
    <property type="entry name" value="TRICARBOXYLATE-BINDING PROTEIN"/>
    <property type="match status" value="1"/>
</dbReference>
<dbReference type="Gene3D" id="3.40.190.10">
    <property type="entry name" value="Periplasmic binding protein-like II"/>
    <property type="match status" value="1"/>
</dbReference>
<evidence type="ECO:0000313" key="4">
    <source>
        <dbReference type="Proteomes" id="UP001158644"/>
    </source>
</evidence>
<dbReference type="Proteomes" id="UP001158644">
    <property type="component" value="Unassembled WGS sequence"/>
</dbReference>
<dbReference type="PANTHER" id="PTHR42928:SF5">
    <property type="entry name" value="BLR1237 PROTEIN"/>
    <property type="match status" value="1"/>
</dbReference>
<reference evidence="3 4" key="1">
    <citation type="submission" date="2022-09" db="EMBL/GenBank/DDBJ databases">
        <title>Intensive care unit water sources are persistently colonized with multi-drug resistant bacteria and are the site of extensive horizontal gene transfer of antibiotic resistance genes.</title>
        <authorList>
            <person name="Diorio-Toth L."/>
        </authorList>
    </citation>
    <scope>NUCLEOTIDE SEQUENCE [LARGE SCALE GENOMIC DNA]</scope>
    <source>
        <strain evidence="3 4">GD03967</strain>
    </source>
</reference>
<accession>A0ABD4YZN3</accession>
<dbReference type="Pfam" id="PF03401">
    <property type="entry name" value="TctC"/>
    <property type="match status" value="1"/>
</dbReference>
<dbReference type="RefSeq" id="WP_180100667.1">
    <property type="nucleotide sequence ID" value="NZ_CADIKR010000009.1"/>
</dbReference>
<dbReference type="InterPro" id="IPR042100">
    <property type="entry name" value="Bug_dom1"/>
</dbReference>
<comment type="similarity">
    <text evidence="1">Belongs to the UPF0065 (bug) family.</text>
</comment>
<sequence length="344" mass="36624">MRTHDFRRAAWPRRARAAIDVAPRIRQLAALALAASCACFTVAAQAADAYPSKPITMVVPYPPGGPTDIVARLVAAEMSKTIGQNIVVDNKPGASGMIGADLVARAAPDGYTFLANASLHVINPYIYASMRYDAFKDFVPITQLADVPLVLVVPQTSKVRTVQDLVAQGKTQPLNFGSAGSASAQQLAGESFKVRTGLPMQHVPYKGSAPALTDLVGGQIQLMFDSMPSAMPFIKSGKLRAVAVTTSRRVDELPDVPTMAESGFPGFDISTWYGLWAPKGTPPAIVAKLSEHAARALRQPNVVTQYAGLGAKPVGSDPATFARFNVSEGEKWRDIVKAAQIKPQ</sequence>
<name>A0ABD4YZN3_9BURK</name>
<evidence type="ECO:0000256" key="1">
    <source>
        <dbReference type="ARBA" id="ARBA00006987"/>
    </source>
</evidence>
<comment type="caution">
    <text evidence="3">The sequence shown here is derived from an EMBL/GenBank/DDBJ whole genome shotgun (WGS) entry which is preliminary data.</text>
</comment>
<dbReference type="CDD" id="cd13578">
    <property type="entry name" value="PBP2_Bug27"/>
    <property type="match status" value="1"/>
</dbReference>
<protein>
    <submittedName>
        <fullName evidence="3">Tripartite tricarboxylate transporter substrate binding protein</fullName>
    </submittedName>
</protein>
<dbReference type="EMBL" id="JAOBZK010000042">
    <property type="protein sequence ID" value="MDH1180988.1"/>
    <property type="molecule type" value="Genomic_DNA"/>
</dbReference>
<keyword evidence="2" id="KW-0732">Signal</keyword>
<feature type="chain" id="PRO_5044874093" evidence="2">
    <location>
        <begin position="47"/>
        <end position="344"/>
    </location>
</feature>
<dbReference type="SUPFAM" id="SSF53850">
    <property type="entry name" value="Periplasmic binding protein-like II"/>
    <property type="match status" value="1"/>
</dbReference>
<dbReference type="PIRSF" id="PIRSF017082">
    <property type="entry name" value="YflP"/>
    <property type="match status" value="1"/>
</dbReference>